<accession>A0ACD3ARV2</accession>
<name>A0ACD3ARV2_9AGAR</name>
<proteinExistence type="predicted"/>
<dbReference type="Proteomes" id="UP000308600">
    <property type="component" value="Unassembled WGS sequence"/>
</dbReference>
<reference evidence="1 2" key="1">
    <citation type="journal article" date="2019" name="Nat. Ecol. Evol.">
        <title>Megaphylogeny resolves global patterns of mushroom evolution.</title>
        <authorList>
            <person name="Varga T."/>
            <person name="Krizsan K."/>
            <person name="Foldi C."/>
            <person name="Dima B."/>
            <person name="Sanchez-Garcia M."/>
            <person name="Sanchez-Ramirez S."/>
            <person name="Szollosi G.J."/>
            <person name="Szarkandi J.G."/>
            <person name="Papp V."/>
            <person name="Albert L."/>
            <person name="Andreopoulos W."/>
            <person name="Angelini C."/>
            <person name="Antonin V."/>
            <person name="Barry K.W."/>
            <person name="Bougher N.L."/>
            <person name="Buchanan P."/>
            <person name="Buyck B."/>
            <person name="Bense V."/>
            <person name="Catcheside P."/>
            <person name="Chovatia M."/>
            <person name="Cooper J."/>
            <person name="Damon W."/>
            <person name="Desjardin D."/>
            <person name="Finy P."/>
            <person name="Geml J."/>
            <person name="Haridas S."/>
            <person name="Hughes K."/>
            <person name="Justo A."/>
            <person name="Karasinski D."/>
            <person name="Kautmanova I."/>
            <person name="Kiss B."/>
            <person name="Kocsube S."/>
            <person name="Kotiranta H."/>
            <person name="LaButti K.M."/>
            <person name="Lechner B.E."/>
            <person name="Liimatainen K."/>
            <person name="Lipzen A."/>
            <person name="Lukacs Z."/>
            <person name="Mihaltcheva S."/>
            <person name="Morgado L.N."/>
            <person name="Niskanen T."/>
            <person name="Noordeloos M.E."/>
            <person name="Ohm R.A."/>
            <person name="Ortiz-Santana B."/>
            <person name="Ovrebo C."/>
            <person name="Racz N."/>
            <person name="Riley R."/>
            <person name="Savchenko A."/>
            <person name="Shiryaev A."/>
            <person name="Soop K."/>
            <person name="Spirin V."/>
            <person name="Szebenyi C."/>
            <person name="Tomsovsky M."/>
            <person name="Tulloss R.E."/>
            <person name="Uehling J."/>
            <person name="Grigoriev I.V."/>
            <person name="Vagvolgyi C."/>
            <person name="Papp T."/>
            <person name="Martin F.M."/>
            <person name="Miettinen O."/>
            <person name="Hibbett D.S."/>
            <person name="Nagy L.G."/>
        </authorList>
    </citation>
    <scope>NUCLEOTIDE SEQUENCE [LARGE SCALE GENOMIC DNA]</scope>
    <source>
        <strain evidence="1 2">NL-1719</strain>
    </source>
</reference>
<gene>
    <name evidence="1" type="ORF">BDN72DRAFT_960571</name>
</gene>
<dbReference type="EMBL" id="ML208361">
    <property type="protein sequence ID" value="TFK68039.1"/>
    <property type="molecule type" value="Genomic_DNA"/>
</dbReference>
<evidence type="ECO:0000313" key="1">
    <source>
        <dbReference type="EMBL" id="TFK68039.1"/>
    </source>
</evidence>
<sequence length="353" mass="40291">MRGRSNFKGALDVILYNCYLPVYYASAYSSHLNEPHTTPLHLKVTTFDHRATCPRVTLARKCTTLEVYYFSSSNAEYSQFSEGFDDTGKKDFVKTKRRIWRAVLGNAVDGTRDALENGVELLAGIPCFGVQQIMKVLLKIWKSFDHVDSNREECERILESCHTSLLYIQETIIDIDPDLVTEQLKPHVLNFILVFTKIDYLLQTQNSQFHEYIRREEFTHQMKICQEEMNRAHQDLRIALSAHNEERARTEILWVGDQHREDTRPVPDLGNGQCSSFEEVQEVLLVTEAPGVTEAVAVKSFEGEANSNEISFREGDSVIVLDQGTDWWIVQTADGMVGTAPAMFLCELRPSTI</sequence>
<organism evidence="1 2">
    <name type="scientific">Pluteus cervinus</name>
    <dbReference type="NCBI Taxonomy" id="181527"/>
    <lineage>
        <taxon>Eukaryota</taxon>
        <taxon>Fungi</taxon>
        <taxon>Dikarya</taxon>
        <taxon>Basidiomycota</taxon>
        <taxon>Agaricomycotina</taxon>
        <taxon>Agaricomycetes</taxon>
        <taxon>Agaricomycetidae</taxon>
        <taxon>Agaricales</taxon>
        <taxon>Pluteineae</taxon>
        <taxon>Pluteaceae</taxon>
        <taxon>Pluteus</taxon>
    </lineage>
</organism>
<protein>
    <submittedName>
        <fullName evidence="1">Uncharacterized protein</fullName>
    </submittedName>
</protein>
<evidence type="ECO:0000313" key="2">
    <source>
        <dbReference type="Proteomes" id="UP000308600"/>
    </source>
</evidence>
<keyword evidence="2" id="KW-1185">Reference proteome</keyword>